<proteinExistence type="predicted"/>
<evidence type="ECO:0000313" key="11">
    <source>
        <dbReference type="EMBL" id="KAJ9160748.1"/>
    </source>
</evidence>
<dbReference type="EC" id="3.4.19.12" evidence="2"/>
<evidence type="ECO:0000256" key="2">
    <source>
        <dbReference type="ARBA" id="ARBA00012759"/>
    </source>
</evidence>
<evidence type="ECO:0000256" key="4">
    <source>
        <dbReference type="ARBA" id="ARBA00022786"/>
    </source>
</evidence>
<keyword evidence="5 11" id="KW-0378">Hydrolase</keyword>
<evidence type="ECO:0000256" key="1">
    <source>
        <dbReference type="ARBA" id="ARBA00000707"/>
    </source>
</evidence>
<dbReference type="InterPro" id="IPR022105">
    <property type="entry name" value="DUF3645"/>
</dbReference>
<dbReference type="Pfam" id="PF20255">
    <property type="entry name" value="DUF6606"/>
    <property type="match status" value="1"/>
</dbReference>
<keyword evidence="12" id="KW-1185">Reference proteome</keyword>
<dbReference type="Pfam" id="PF12340">
    <property type="entry name" value="DUF3638"/>
    <property type="match status" value="1"/>
</dbReference>
<evidence type="ECO:0000256" key="5">
    <source>
        <dbReference type="ARBA" id="ARBA00022801"/>
    </source>
</evidence>
<dbReference type="InterPro" id="IPR046541">
    <property type="entry name" value="DUF6606"/>
</dbReference>
<dbReference type="Proteomes" id="UP001174691">
    <property type="component" value="Unassembled WGS sequence"/>
</dbReference>
<feature type="compositionally biased region" description="Low complexity" evidence="7">
    <location>
        <begin position="3156"/>
        <end position="3172"/>
    </location>
</feature>
<keyword evidence="3" id="KW-0645">Protease</keyword>
<protein>
    <recommendedName>
        <fullName evidence="2">ubiquitinyl hydrolase 1</fullName>
        <ecNumber evidence="2">3.4.19.12</ecNumber>
    </recommendedName>
</protein>
<evidence type="ECO:0000256" key="3">
    <source>
        <dbReference type="ARBA" id="ARBA00022670"/>
    </source>
</evidence>
<evidence type="ECO:0000259" key="10">
    <source>
        <dbReference type="Pfam" id="PF20255"/>
    </source>
</evidence>
<organism evidence="11 12">
    <name type="scientific">Coniochaeta hoffmannii</name>
    <dbReference type="NCBI Taxonomy" id="91930"/>
    <lineage>
        <taxon>Eukaryota</taxon>
        <taxon>Fungi</taxon>
        <taxon>Dikarya</taxon>
        <taxon>Ascomycota</taxon>
        <taxon>Pezizomycotina</taxon>
        <taxon>Sordariomycetes</taxon>
        <taxon>Sordariomycetidae</taxon>
        <taxon>Coniochaetales</taxon>
        <taxon>Coniochaetaceae</taxon>
        <taxon>Coniochaeta</taxon>
    </lineage>
</organism>
<evidence type="ECO:0000256" key="7">
    <source>
        <dbReference type="SAM" id="MobiDB-lite"/>
    </source>
</evidence>
<feature type="domain" description="DUF3638" evidence="8">
    <location>
        <begin position="2003"/>
        <end position="2225"/>
    </location>
</feature>
<dbReference type="GO" id="GO:0006508">
    <property type="term" value="P:proteolysis"/>
    <property type="evidence" value="ECO:0007669"/>
    <property type="project" value="UniProtKB-KW"/>
</dbReference>
<evidence type="ECO:0000259" key="9">
    <source>
        <dbReference type="Pfam" id="PF12359"/>
    </source>
</evidence>
<feature type="region of interest" description="Disordered" evidence="7">
    <location>
        <begin position="3156"/>
        <end position="3224"/>
    </location>
</feature>
<dbReference type="InterPro" id="IPR022099">
    <property type="entry name" value="DUF3638"/>
</dbReference>
<dbReference type="InterPro" id="IPR027417">
    <property type="entry name" value="P-loop_NTPase"/>
</dbReference>
<accession>A0AA38SHQ2</accession>
<dbReference type="EMBL" id="JANBVN010000031">
    <property type="protein sequence ID" value="KAJ9160748.1"/>
    <property type="molecule type" value="Genomic_DNA"/>
</dbReference>
<dbReference type="InterPro" id="IPR051346">
    <property type="entry name" value="OTU_Deubiquitinase"/>
</dbReference>
<keyword evidence="4" id="KW-0833">Ubl conjugation pathway</keyword>
<evidence type="ECO:0000259" key="8">
    <source>
        <dbReference type="Pfam" id="PF12340"/>
    </source>
</evidence>
<feature type="compositionally biased region" description="Basic residues" evidence="7">
    <location>
        <begin position="3210"/>
        <end position="3224"/>
    </location>
</feature>
<keyword evidence="6" id="KW-0788">Thiol protease</keyword>
<dbReference type="PANTHER" id="PTHR13367:SF32">
    <property type="entry name" value="DUF6606 DOMAIN-CONTAINING PROTEIN"/>
    <property type="match status" value="1"/>
</dbReference>
<evidence type="ECO:0000256" key="6">
    <source>
        <dbReference type="ARBA" id="ARBA00022807"/>
    </source>
</evidence>
<comment type="caution">
    <text evidence="11">The sequence shown here is derived from an EMBL/GenBank/DDBJ whole genome shotgun (WGS) entry which is preliminary data.</text>
</comment>
<comment type="catalytic activity">
    <reaction evidence="1">
        <text>Thiol-dependent hydrolysis of ester, thioester, amide, peptide and isopeptide bonds formed by the C-terminal Gly of ubiquitin (a 76-residue protein attached to proteins as an intracellular targeting signal).</text>
        <dbReference type="EC" id="3.4.19.12"/>
    </reaction>
</comment>
<dbReference type="SUPFAM" id="SSF52540">
    <property type="entry name" value="P-loop containing nucleoside triphosphate hydrolases"/>
    <property type="match status" value="1"/>
</dbReference>
<feature type="domain" description="DUF6606" evidence="10">
    <location>
        <begin position="5"/>
        <end position="213"/>
    </location>
</feature>
<dbReference type="Pfam" id="PF12359">
    <property type="entry name" value="DUF3645"/>
    <property type="match status" value="1"/>
</dbReference>
<evidence type="ECO:0000313" key="12">
    <source>
        <dbReference type="Proteomes" id="UP001174691"/>
    </source>
</evidence>
<dbReference type="GO" id="GO:0004843">
    <property type="term" value="F:cysteine-type deubiquitinase activity"/>
    <property type="evidence" value="ECO:0007669"/>
    <property type="project" value="UniProtKB-EC"/>
</dbReference>
<reference evidence="11" key="1">
    <citation type="submission" date="2022-07" db="EMBL/GenBank/DDBJ databases">
        <title>Fungi with potential for degradation of polypropylene.</title>
        <authorList>
            <person name="Gostincar C."/>
        </authorList>
    </citation>
    <scope>NUCLEOTIDE SEQUENCE</scope>
    <source>
        <strain evidence="11">EXF-13287</strain>
    </source>
</reference>
<sequence length="3224" mass="363751">MTAYGRLDKAVLESELRRLDHGDFVALYIREQNAGICVHRSSDEVIFEIFEASPQCEEVLAAKSALQWDFPGSAVAIPYEAFLDNGLLQNVCQYLEQASVESIKDFAAHTCKAGMEIVEDRNTKDPGLISSVLMAILDANGRRFAPAFLRKRVRDDVLWNNAAIPWRRLPFWLVTRVAIQRHLQRRLCPAEASSGRARVEYKFFVCLLLSGLLDDVKINTTPDRLSHLKAKLCRRLAKLDVEMETGSAEALTSYQFYKTQLEGRLEQTVAQADTSLLQRWESFKESITRTILPLPRRAEPEALALSFNAGSIHYLKHVLARFRNGKFVPPTSQQHGGSKRKPPQSSEILEPYLKLAESESRHQHDYALLGEVAPSQPVLDIAADIRQYIGNVGDLYDFSVEQKSTMLLTVMELWMRLDLETCEQFPLLKAYHPSFTPESLDALHLPSWADMTRLRRIQLYLRLRIDNSSSSMTVFDYPQEGCFAQRFFDEAPEADRLRKLLDLIRAKASEDRNAKKMEWEEKSAAFEALTRDVERTTCTYLPDMVQPQIRRYPGPQNHDPDCKKCSIARQLQYMRIKIFEEPLPADDLMAKVAVFELGGYPQFEAYRDVTWYITVKLGTETLEQSLPPRCSIREYLPLQMFGRLPEPSFRLVSTTKSFLNTHYANVSFPVPLSDVLRSNGLKYAYFDENTGSWARRVRRPTFAHLCTLHLPSSSALAPLINTFPVTKAGPSSYETIASQASCPPGVNLHEYLAIQGLLAGNARRWITLLTELGSSNINFSTEATAIIVSHLANQCGPAGGEGEDNDTLGTNHSIFLDAQFCTALLQQIACKLEGIASNWREVFAMEIIITVAQRTAELSGQSSDHYVSGKVKHGISSSAILSRARMICLDWVLLLREETKKVTDSETARRYQTYTLWAALLCKRTFTDNLESDGLSALVLCCITLQDHLATSHDLSSTLKSAIIRDAKMMHGLKDKIEATIKMHPDKLLLALSTVWPDVEGQDRQLEEWTLSRAKGCVSLTLAMVNEHFREQHVVYNYMHGILLVDDMAIGKLPSDHSTSAILTELFGNQSLLTTPSRLRGMQYTLCITPYGHQVHVGFIEGKMVIRACKDLKIWELVPREVFGTPSHFDLPGPLIAECYHWLDLTEGRVLEIRPKQYMWHSRQVDWRLTLSSGVCSRIKHHRDVLVDPHARLFHRAARNLEGLESRHHIVVYQRQIHPKKVSLIVDLPRLQLSFYNKKGALSCPHYQAVVDFDQNIGTWHGLRSSLVLMNTDTGKRMVLVPFGTFEVQREGDHVQIDIRGAGSFGKFSVNEVLQRIECAPEPRLIYQKAQLHAYTSFCIPDTLSGMTGTEAALHWLSSGMCQPWSPLGDPQMEILRSIARLTPRREYYPEDLKVMKREQWDSSMTATLQHPAFGEVVGKIIEKSEALRLFQLQSVGKSVGGPSVGEPQTEVLPTYGDRHLTLRAWMRWQSYHRISYFTKPPSEETDVLYVSRDRGSLRKQRYADVREIAWLLRTGPSALRTERQLAASLSQCDLILGYSEEVNKADKASISDRLGADMKHQWGTLVSLARKYRHDKYALMFILGPMVYQSEPNMDLARTIVAFALFEELATIELPTHPRYDHFRINQRPDEKYLTQLANPARLPAPYDERADIPSLSGKIRRQIEQRKSRHEQRSEEECEALARHLLSAWPSAEPKLRKAGEWQEESLVDPEKALEAIRPEWKRLFENMVFSKHLNEVQQVLSRRYTDQSTPPPLFLPMEQEPLAPRPHNLTVPLLQDLTSLGVSLPDSQLKGAGAAWPPSQRLAPLPNKDYNWSSGARNTAFAGHAPQTLQQTAQWTAHAQSSASIQELTSVVEPYITSKSKINQRYGQDLLDSLQAFQAKSKKGNLSFRGLSVFEYCEAESLVRYLRSRLRHVASSLSCYGTACKLKWIQQGLLFPILTPVTLLEQLRSTNSSILPENVKALILDFGLTVTRVQRQLRLNALALKGDQARYTEEAENPGHVNWSPRQYPDWLLLEIEADILIRPGQVDVAIATISPPSDSNSVLQMNMGQGKTSVVIPMVAVVLANGKSLARVVVPRALLQQNAQLLSARLGGVLGREICHIPFSRKSPTDAQALRTYVEIHKHMIHHAGVLLCLPEHNMSWMLNGIQHLLDGKIPEAQFLIRAWRWMRNICRDVLDESDHILAVRTQLIYPSGGQTALDGHPHRWLVAEMLLAQIQSHLRGLTRNFPRSLEVIWRQSAFPFVFFLRADVEEELLRRLTADVFNGRTEILPIAGFSLDDRVAVKEFISSNKIRQATLDRIQKLGPDKPHVRQTVYLLRGLLVNRLLLMALKKRWNVQYGLHPEREPIAVPFTAKGVPSDSSEWGHPDVSVLFTCLSFYYQGLSIEHLKQCLQHLLKADDPASVYDSWTSSPSFPDSLRDWTSINIDDEGQLHDIWAAVRYRGVVVNYFLNNFVFPLHAKTFRVKIMSNGWDIPLLAGDNARGDGPGKPLTTGFSGTNDTKVMLPLTIAQQDLAGLSHTNAEVLTYLLHQRNRRYMVMASREGSRLSEERFLQLLNTKGIRVLIDAGAQILEMDNLTLVRKWLEVDTRAPAALYFDASGKPWILARRSMVRTPLLASQYADDLQECLIYLDEAHTRGTDLKLPPYAVGALTLGPGQTKDHTVQAAMRLRQLGTTQSVVFFAPPEVHQGILDSQGKQHGDALDSRDVVSWLLNNTCESIEALQPLYYSQGVDFCRRMQAAVDCPDFLRNAGQRESYVQNILQEEQQTLEQLYGPRTAKPKAASLKKASDPRVSGYLKELEARRKGFVDTGVAVSASALQEVEQEREVEMEVETVRQVRKAVHFPAHNWPGLHRDLAIFARTGRLPAQSLCCSSFMSAVSRTGTGRKFGVAHDAVESSLLVSVEFERTVKRTTEKLNDNFIRPVNWILWSDVSSTAIIIIPEEAECLIPIIRDEGSRKTYLMTYAAPVTRRMLHFQNLDYYTIPALPVGWQAPQWLKAELGLFAGRLYFEWEEYSYLASLYGISGERDAVEDGEEVVETDGNAETDGAIQAHGANESDDDAPEIAQTVPPKTFVSRPLNFMQEWLAVRRRGQDFSHTPLGFIASGKPLFADHPFFRQEESEERAAAAAAATLRAVTGGRIVADRKDQVEEEVVVYEGGIDVPVSDSDSSSGEESVEYHDDELYSPADDEEEEDGAGSPELPSSGDDGRRGRGRGNRGGKGGRRR</sequence>
<feature type="domain" description="DUF3645" evidence="9">
    <location>
        <begin position="2344"/>
        <end position="2376"/>
    </location>
</feature>
<name>A0AA38SHQ2_9PEZI</name>
<gene>
    <name evidence="11" type="ORF">NKR19_g2937</name>
</gene>
<dbReference type="PANTHER" id="PTHR13367">
    <property type="entry name" value="UBIQUITIN THIOESTERASE"/>
    <property type="match status" value="1"/>
</dbReference>